<dbReference type="InterPro" id="IPR014756">
    <property type="entry name" value="Ig_E-set"/>
</dbReference>
<name>A0A0P4VU34_SCYOL</name>
<dbReference type="Pfam" id="PF00630">
    <property type="entry name" value="Filamin"/>
    <property type="match status" value="1"/>
</dbReference>
<dbReference type="GO" id="GO:0061630">
    <property type="term" value="F:ubiquitin protein ligase activity"/>
    <property type="evidence" value="ECO:0007669"/>
    <property type="project" value="UniProtKB-EC"/>
</dbReference>
<comment type="pathway">
    <text evidence="2">Protein modification; protein ubiquitination.</text>
</comment>
<dbReference type="InterPro" id="IPR035983">
    <property type="entry name" value="Hect_E3_ubiquitin_ligase"/>
</dbReference>
<dbReference type="CDD" id="cd00078">
    <property type="entry name" value="HECTc"/>
    <property type="match status" value="1"/>
</dbReference>
<keyword evidence="8" id="KW-0472">Membrane</keyword>
<evidence type="ECO:0000256" key="5">
    <source>
        <dbReference type="ARBA" id="ARBA00022786"/>
    </source>
</evidence>
<comment type="catalytic activity">
    <reaction evidence="1">
        <text>S-ubiquitinyl-[E2 ubiquitin-conjugating enzyme]-L-cysteine + [acceptor protein]-L-lysine = [E2 ubiquitin-conjugating enzyme]-L-cysteine + N(6)-ubiquitinyl-[acceptor protein]-L-lysine.</text>
        <dbReference type="EC" id="2.3.2.26"/>
    </reaction>
</comment>
<dbReference type="PANTHER" id="PTHR11254:SF340">
    <property type="entry name" value="APOPTOSIS-RESISTANT E3 UBIQUITIN PROTEIN LIGASE 1"/>
    <property type="match status" value="1"/>
</dbReference>
<feature type="repeat" description="Filamin" evidence="6">
    <location>
        <begin position="290"/>
        <end position="319"/>
    </location>
</feature>
<dbReference type="Pfam" id="PF00632">
    <property type="entry name" value="HECT"/>
    <property type="match status" value="1"/>
</dbReference>
<dbReference type="InterPro" id="IPR000569">
    <property type="entry name" value="HECT_dom"/>
</dbReference>
<keyword evidence="5 7" id="KW-0833">Ubl conjugation pathway</keyword>
<dbReference type="FunFam" id="2.60.40.10:FF:000975">
    <property type="entry name" value="Uncharacterized protein, isoform D"/>
    <property type="match status" value="1"/>
</dbReference>
<evidence type="ECO:0000256" key="8">
    <source>
        <dbReference type="SAM" id="Phobius"/>
    </source>
</evidence>
<dbReference type="InterPro" id="IPR017868">
    <property type="entry name" value="Filamin/ABP280_repeat-like"/>
</dbReference>
<evidence type="ECO:0000256" key="3">
    <source>
        <dbReference type="ARBA" id="ARBA00012485"/>
    </source>
</evidence>
<dbReference type="PROSITE" id="PS50194">
    <property type="entry name" value="FILAMIN_REPEAT"/>
    <property type="match status" value="1"/>
</dbReference>
<dbReference type="SMART" id="SM00557">
    <property type="entry name" value="IG_FLMN"/>
    <property type="match status" value="1"/>
</dbReference>
<dbReference type="GO" id="GO:0005829">
    <property type="term" value="C:cytosol"/>
    <property type="evidence" value="ECO:0007669"/>
    <property type="project" value="TreeGrafter"/>
</dbReference>
<dbReference type="Pfam" id="PF25916">
    <property type="entry name" value="AREL1_PH-like"/>
    <property type="match status" value="1"/>
</dbReference>
<evidence type="ECO:0000256" key="1">
    <source>
        <dbReference type="ARBA" id="ARBA00000885"/>
    </source>
</evidence>
<accession>A0A0P4VU34</accession>
<feature type="transmembrane region" description="Helical" evidence="8">
    <location>
        <begin position="175"/>
        <end position="197"/>
    </location>
</feature>
<dbReference type="GO" id="GO:0006511">
    <property type="term" value="P:ubiquitin-dependent protein catabolic process"/>
    <property type="evidence" value="ECO:0007669"/>
    <property type="project" value="TreeGrafter"/>
</dbReference>
<evidence type="ECO:0000313" key="10">
    <source>
        <dbReference type="EMBL" id="JAI59275.1"/>
    </source>
</evidence>
<dbReference type="EMBL" id="GDRN01096783">
    <property type="protein sequence ID" value="JAI59275.1"/>
    <property type="molecule type" value="Transcribed_RNA"/>
</dbReference>
<dbReference type="InterPro" id="IPR013783">
    <property type="entry name" value="Ig-like_fold"/>
</dbReference>
<evidence type="ECO:0000256" key="2">
    <source>
        <dbReference type="ARBA" id="ARBA00004906"/>
    </source>
</evidence>
<dbReference type="Gene3D" id="2.60.40.10">
    <property type="entry name" value="Immunoglobulins"/>
    <property type="match status" value="1"/>
</dbReference>
<protein>
    <recommendedName>
        <fullName evidence="3">HECT-type E3 ubiquitin transferase</fullName>
        <ecNumber evidence="3">2.3.2.26</ecNumber>
    </recommendedName>
</protein>
<dbReference type="PANTHER" id="PTHR11254">
    <property type="entry name" value="HECT DOMAIN UBIQUITIN-PROTEIN LIGASE"/>
    <property type="match status" value="1"/>
</dbReference>
<dbReference type="SUPFAM" id="SSF81296">
    <property type="entry name" value="E set domains"/>
    <property type="match status" value="1"/>
</dbReference>
<keyword evidence="8" id="KW-0812">Transmembrane</keyword>
<proteinExistence type="predicted"/>
<dbReference type="GO" id="GO:0009966">
    <property type="term" value="P:regulation of signal transduction"/>
    <property type="evidence" value="ECO:0007669"/>
    <property type="project" value="UniProtKB-ARBA"/>
</dbReference>
<feature type="transmembrane region" description="Helical" evidence="8">
    <location>
        <begin position="6"/>
        <end position="25"/>
    </location>
</feature>
<dbReference type="InterPro" id="IPR050409">
    <property type="entry name" value="E3_ubiq-protein_ligase"/>
</dbReference>
<dbReference type="EC" id="2.3.2.26" evidence="3"/>
<evidence type="ECO:0000256" key="6">
    <source>
        <dbReference type="PROSITE-ProRule" id="PRU00087"/>
    </source>
</evidence>
<sequence>MEVSNVSVLVVMVAVLLSQVLVPYLRGPLAYLKPDLVVWLQDNDLSHLAGAFVDEGVWRLVDVVEMGPLRGVPLGEQERAAAAAYDLKQRLILQHYLQHHGADASLPRLETLGVRSLKEAVYMAEAFPLEFTEERDQHLHDLLHSLPRDKKELEMLGEEMWTQVAAMHNLPSARFGVLAMVLCGVGSVVILSVAWVMTRRNAPKPGLFHLFTGKYLYPQRCTTTFHWEDPAPVGTTVSFTVQFYQKNGRPYPISDADGVLVEVTQGIHKVGVVTELGGTGEAEINSARCKFTARQAGQYKVSILLANQHVRGSPFVKQFLPGPPDPSKIVMVQHCSTVVCTAGQPHHILIEPRDQYHNVCSFPPGRPDTHSYAISVVELEGGWTVDPGAVILYDHTSRRVSIQVTLQRPGCYRAHLTYRSTTLTNGTFDIIVLTAEDSQRVQRTVSRRAHEGHEARLLAYNGTLLTKPKKVYCYVTPKQLIIKEFMLKLIPKRVCTFRLCPSTKFLFTGTNNQSGLPTMSIDDGCQPLVCLAGRDRNVVAATFTQFMLKNIGGSETFKDKQDHFYHEVRKFHSKRMHDRIPVSVSRERLLETSMKATKGFTVADWCKNFEVTFQGEEGLDWGGLRREWFELICAQLFDSDNGLFSSLHEGPQALVHPNPDRPPHLKLKHYEFAGRVVGKCLYESALGSGYRQTVRARFTRSFLAQLIGLRVHYKHFAQDDPELYTGKVQHLLEHGVDRLDDQLFFTDEVLLPTGQVRSVELEPGGASRSVTNDNRLQYLDAIAQHRLAARVRHEVEAFLSGLNEIIPDNLLCIFDENELELLMCGTEEYSIADFRANHIVNGSSSEFGRVLYWFWTAVSNFTEEEMARLLQFTTGCSRLPPGGFSQLSPNFQISSAHTYGVLPTAHTCFNQLCLPDYDSYEQFERALLLAIKEGSEGFGMV</sequence>
<keyword evidence="8" id="KW-1133">Transmembrane helix</keyword>
<dbReference type="SUPFAM" id="SSF56204">
    <property type="entry name" value="Hect, E3 ligase catalytic domain"/>
    <property type="match status" value="1"/>
</dbReference>
<dbReference type="InterPro" id="IPR058738">
    <property type="entry name" value="PH-like_AREL1"/>
</dbReference>
<dbReference type="Gene3D" id="3.90.1750.10">
    <property type="entry name" value="Hect, E3 ligase catalytic domains"/>
    <property type="match status" value="1"/>
</dbReference>
<evidence type="ECO:0000256" key="4">
    <source>
        <dbReference type="ARBA" id="ARBA00022679"/>
    </source>
</evidence>
<organism evidence="10">
    <name type="scientific">Scylla olivacea</name>
    <name type="common">Orange mud crab</name>
    <name type="synonym">Cancer olivacea</name>
    <dbReference type="NCBI Taxonomy" id="85551"/>
    <lineage>
        <taxon>Eukaryota</taxon>
        <taxon>Metazoa</taxon>
        <taxon>Ecdysozoa</taxon>
        <taxon>Arthropoda</taxon>
        <taxon>Crustacea</taxon>
        <taxon>Multicrustacea</taxon>
        <taxon>Malacostraca</taxon>
        <taxon>Eumalacostraca</taxon>
        <taxon>Eucarida</taxon>
        <taxon>Decapoda</taxon>
        <taxon>Pleocyemata</taxon>
        <taxon>Brachyura</taxon>
        <taxon>Eubrachyura</taxon>
        <taxon>Portunoidea</taxon>
        <taxon>Portunidae</taxon>
        <taxon>Portuninae</taxon>
        <taxon>Scylla</taxon>
    </lineage>
</organism>
<dbReference type="AlphaFoldDB" id="A0A0P4VU34"/>
<dbReference type="SMART" id="SM00119">
    <property type="entry name" value="HECTc"/>
    <property type="match status" value="1"/>
</dbReference>
<feature type="active site" description="Glycyl thioester intermediate" evidence="7">
    <location>
        <position position="908"/>
    </location>
</feature>
<dbReference type="PROSITE" id="PS50237">
    <property type="entry name" value="HECT"/>
    <property type="match status" value="1"/>
</dbReference>
<dbReference type="Gene3D" id="3.30.2160.10">
    <property type="entry name" value="Hect, E3 ligase catalytic domain"/>
    <property type="match status" value="1"/>
</dbReference>
<dbReference type="GO" id="GO:0000209">
    <property type="term" value="P:protein polyubiquitination"/>
    <property type="evidence" value="ECO:0007669"/>
    <property type="project" value="TreeGrafter"/>
</dbReference>
<keyword evidence="4" id="KW-0808">Transferase</keyword>
<reference evidence="10" key="1">
    <citation type="submission" date="2015-09" db="EMBL/GenBank/DDBJ databases">
        <title>Scylla olivacea transcriptome.</title>
        <authorList>
            <person name="Ikhwanuddin M."/>
        </authorList>
    </citation>
    <scope>NUCLEOTIDE SEQUENCE</scope>
</reference>
<dbReference type="GO" id="GO:0043066">
    <property type="term" value="P:negative regulation of apoptotic process"/>
    <property type="evidence" value="ECO:0007669"/>
    <property type="project" value="TreeGrafter"/>
</dbReference>
<dbReference type="InterPro" id="IPR001298">
    <property type="entry name" value="Filamin/ABP280_rpt"/>
</dbReference>
<feature type="domain" description="HECT" evidence="9">
    <location>
        <begin position="607"/>
        <end position="941"/>
    </location>
</feature>
<dbReference type="Gene3D" id="3.30.2410.10">
    <property type="entry name" value="Hect, E3 ligase catalytic domain"/>
    <property type="match status" value="1"/>
</dbReference>
<evidence type="ECO:0000256" key="7">
    <source>
        <dbReference type="PROSITE-ProRule" id="PRU00104"/>
    </source>
</evidence>
<dbReference type="FunFam" id="3.30.2410.10:FF:000013">
    <property type="entry name" value="Apoptosis-resistant E3 ubiquitin protein ligase 1"/>
    <property type="match status" value="1"/>
</dbReference>
<evidence type="ECO:0000259" key="9">
    <source>
        <dbReference type="PROSITE" id="PS50237"/>
    </source>
</evidence>